<reference evidence="1" key="1">
    <citation type="submission" date="2020-05" db="EMBL/GenBank/DDBJ databases">
        <authorList>
            <person name="Chiriac C."/>
            <person name="Salcher M."/>
            <person name="Ghai R."/>
            <person name="Kavagutti S V."/>
        </authorList>
    </citation>
    <scope>NUCLEOTIDE SEQUENCE</scope>
</reference>
<name>A0A6J7VL24_9CAUD</name>
<organism evidence="1">
    <name type="scientific">uncultured Caudovirales phage</name>
    <dbReference type="NCBI Taxonomy" id="2100421"/>
    <lineage>
        <taxon>Viruses</taxon>
        <taxon>Duplodnaviria</taxon>
        <taxon>Heunggongvirae</taxon>
        <taxon>Uroviricota</taxon>
        <taxon>Caudoviricetes</taxon>
        <taxon>Peduoviridae</taxon>
        <taxon>Maltschvirus</taxon>
        <taxon>Maltschvirus maltsch</taxon>
    </lineage>
</organism>
<sequence length="54" mass="6294">MTASWVIVEKSTRKAICETYSESTIEAINKAKYQAIPILEYLQEFNRKVKNDQI</sequence>
<evidence type="ECO:0000313" key="1">
    <source>
        <dbReference type="EMBL" id="CAB5079641.1"/>
    </source>
</evidence>
<proteinExistence type="predicted"/>
<protein>
    <submittedName>
        <fullName evidence="1">Uncharacterized protein</fullName>
    </submittedName>
</protein>
<gene>
    <name evidence="1" type="ORF">UFOVP146_57</name>
</gene>
<dbReference type="EMBL" id="LR798192">
    <property type="protein sequence ID" value="CAB5079641.1"/>
    <property type="molecule type" value="Genomic_DNA"/>
</dbReference>
<accession>A0A6J7VL24</accession>